<dbReference type="Proteomes" id="UP000324800">
    <property type="component" value="Unassembled WGS sequence"/>
</dbReference>
<comment type="caution">
    <text evidence="1">The sequence shown here is derived from an EMBL/GenBank/DDBJ whole genome shotgun (WGS) entry which is preliminary data.</text>
</comment>
<evidence type="ECO:0000313" key="1">
    <source>
        <dbReference type="EMBL" id="KAA6366526.1"/>
    </source>
</evidence>
<protein>
    <submittedName>
        <fullName evidence="1">Uncharacterized protein</fullName>
    </submittedName>
</protein>
<gene>
    <name evidence="1" type="ORF">EZS28_037947</name>
</gene>
<organism evidence="1 2">
    <name type="scientific">Streblomastix strix</name>
    <dbReference type="NCBI Taxonomy" id="222440"/>
    <lineage>
        <taxon>Eukaryota</taxon>
        <taxon>Metamonada</taxon>
        <taxon>Preaxostyla</taxon>
        <taxon>Oxymonadida</taxon>
        <taxon>Streblomastigidae</taxon>
        <taxon>Streblomastix</taxon>
    </lineage>
</organism>
<proteinExistence type="predicted"/>
<sequence length="217" mass="25830">MKYSDEIIPFDRYVKVVGWNSSRFDIDLLWDALDCELWTMGMLIGDLNNTKSITVIHKKSHMKLQFIDAENQFVPMTLEACVKHYGDNSKHKDVFPYEIINSKNWKEVLMKTEPFEQGDFKSQLKMASCAYATKHYSNNFPSQFNLESDKHVYYEDFDITADYSNPNLQAKLFVLTEWYWKIMCYNYKQQDYKAGRETEKNVTADDYDYYKKLFETS</sequence>
<reference evidence="1 2" key="1">
    <citation type="submission" date="2019-03" db="EMBL/GenBank/DDBJ databases">
        <title>Single cell metagenomics reveals metabolic interactions within the superorganism composed of flagellate Streblomastix strix and complex community of Bacteroidetes bacteria on its surface.</title>
        <authorList>
            <person name="Treitli S.C."/>
            <person name="Kolisko M."/>
            <person name="Husnik F."/>
            <person name="Keeling P."/>
            <person name="Hampl V."/>
        </authorList>
    </citation>
    <scope>NUCLEOTIDE SEQUENCE [LARGE SCALE GENOMIC DNA]</scope>
    <source>
        <strain evidence="1">ST1C</strain>
    </source>
</reference>
<dbReference type="AlphaFoldDB" id="A0A5J4U6Q5"/>
<name>A0A5J4U6Q5_9EUKA</name>
<accession>A0A5J4U6Q5</accession>
<dbReference type="EMBL" id="SNRW01019291">
    <property type="protein sequence ID" value="KAA6366526.1"/>
    <property type="molecule type" value="Genomic_DNA"/>
</dbReference>
<feature type="non-terminal residue" evidence="1">
    <location>
        <position position="217"/>
    </location>
</feature>
<evidence type="ECO:0000313" key="2">
    <source>
        <dbReference type="Proteomes" id="UP000324800"/>
    </source>
</evidence>